<proteinExistence type="predicted"/>
<dbReference type="SUPFAM" id="SSF54593">
    <property type="entry name" value="Glyoxalase/Bleomycin resistance protein/Dihydroxybiphenyl dioxygenase"/>
    <property type="match status" value="1"/>
</dbReference>
<dbReference type="Gene3D" id="3.30.720.120">
    <property type="match status" value="1"/>
</dbReference>
<evidence type="ECO:0000313" key="2">
    <source>
        <dbReference type="EMBL" id="ODA31144.1"/>
    </source>
</evidence>
<dbReference type="PROSITE" id="PS51819">
    <property type="entry name" value="VOC"/>
    <property type="match status" value="1"/>
</dbReference>
<dbReference type="AlphaFoldDB" id="A0A1C3ED57"/>
<dbReference type="STRING" id="1080227.A8L45_17985"/>
<dbReference type="InterPro" id="IPR037523">
    <property type="entry name" value="VOC_core"/>
</dbReference>
<protein>
    <recommendedName>
        <fullName evidence="1">VOC domain-containing protein</fullName>
    </recommendedName>
</protein>
<dbReference type="EMBL" id="LYBM01000040">
    <property type="protein sequence ID" value="ODA31144.1"/>
    <property type="molecule type" value="Genomic_DNA"/>
</dbReference>
<dbReference type="InterPro" id="IPR004360">
    <property type="entry name" value="Glyas_Fos-R_dOase_dom"/>
</dbReference>
<evidence type="ECO:0000259" key="1">
    <source>
        <dbReference type="PROSITE" id="PS51819"/>
    </source>
</evidence>
<sequence length="124" mass="13816">MLELDSLVLYVSNLSTSVLFYRNILACEEQALSPTFVSFPISPSFNIELKEIENGDERRILTLSELSLKVSDVASLKRMLKRWLAAGGELTQPITQAVYGSTFVIADPDGHRIRLWCPANTVQG</sequence>
<dbReference type="Gene3D" id="3.30.720.110">
    <property type="match status" value="1"/>
</dbReference>
<dbReference type="InterPro" id="IPR029068">
    <property type="entry name" value="Glyas_Bleomycin-R_OHBP_Dase"/>
</dbReference>
<evidence type="ECO:0000313" key="3">
    <source>
        <dbReference type="Proteomes" id="UP000094936"/>
    </source>
</evidence>
<dbReference type="RefSeq" id="WP_068904748.1">
    <property type="nucleotide sequence ID" value="NZ_JBHUIF010000003.1"/>
</dbReference>
<accession>A0A1C3ED57</accession>
<keyword evidence="3" id="KW-1185">Reference proteome</keyword>
<feature type="domain" description="VOC" evidence="1">
    <location>
        <begin position="3"/>
        <end position="118"/>
    </location>
</feature>
<dbReference type="Proteomes" id="UP000094936">
    <property type="component" value="Unassembled WGS sequence"/>
</dbReference>
<gene>
    <name evidence="2" type="ORF">A8L45_17985</name>
</gene>
<dbReference type="Pfam" id="PF00903">
    <property type="entry name" value="Glyoxalase"/>
    <property type="match status" value="1"/>
</dbReference>
<reference evidence="2 3" key="1">
    <citation type="submission" date="2016-05" db="EMBL/GenBank/DDBJ databases">
        <title>Genomic Taxonomy of the Vibrionaceae.</title>
        <authorList>
            <person name="Gomez-Gil B."/>
            <person name="Enciso-Ibarra J."/>
        </authorList>
    </citation>
    <scope>NUCLEOTIDE SEQUENCE [LARGE SCALE GENOMIC DNA]</scope>
    <source>
        <strain evidence="2 3">CAIM 1920</strain>
    </source>
</reference>
<name>A0A1C3ED57_9GAMM</name>
<dbReference type="OrthoDB" id="9806945at2"/>
<organism evidence="2 3">
    <name type="scientific">Veronia pacifica</name>
    <dbReference type="NCBI Taxonomy" id="1080227"/>
    <lineage>
        <taxon>Bacteria</taxon>
        <taxon>Pseudomonadati</taxon>
        <taxon>Pseudomonadota</taxon>
        <taxon>Gammaproteobacteria</taxon>
        <taxon>Vibrionales</taxon>
        <taxon>Vibrionaceae</taxon>
        <taxon>Veronia</taxon>
    </lineage>
</organism>
<comment type="caution">
    <text evidence="2">The sequence shown here is derived from an EMBL/GenBank/DDBJ whole genome shotgun (WGS) entry which is preliminary data.</text>
</comment>